<accession>A0A388TBC1</accession>
<reference evidence="9 10" key="1">
    <citation type="journal article" date="2019" name="ISME J.">
        <title>Genome analyses of uncultured TG2/ZB3 bacteria in 'Margulisbacteria' specifically attached to ectosymbiotic spirochetes of protists in the termite gut.</title>
        <authorList>
            <person name="Utami Y.D."/>
            <person name="Kuwahara H."/>
            <person name="Igai K."/>
            <person name="Murakami T."/>
            <person name="Sugaya K."/>
            <person name="Morikawa T."/>
            <person name="Nagura Y."/>
            <person name="Yuki M."/>
            <person name="Deevong P."/>
            <person name="Inoue T."/>
            <person name="Kihara K."/>
            <person name="Lo N."/>
            <person name="Yamada A."/>
            <person name="Ohkuma M."/>
            <person name="Hongoh Y."/>
        </authorList>
    </citation>
    <scope>NUCLEOTIDE SEQUENCE [LARGE SCALE GENOMIC DNA]</scope>
    <source>
        <strain evidence="9">NkOx7-01</strain>
    </source>
</reference>
<feature type="transmembrane region" description="Helical" evidence="7">
    <location>
        <begin position="115"/>
        <end position="134"/>
    </location>
</feature>
<dbReference type="AlphaFoldDB" id="A0A388TBC1"/>
<dbReference type="PANTHER" id="PTHR30576:SF0">
    <property type="entry name" value="UNDECAPRENYL-PHOSPHATE N-ACETYLGALACTOSAMINYL 1-PHOSPHATE TRANSFERASE-RELATED"/>
    <property type="match status" value="1"/>
</dbReference>
<evidence type="ECO:0000256" key="7">
    <source>
        <dbReference type="SAM" id="Phobius"/>
    </source>
</evidence>
<feature type="transmembrane region" description="Helical" evidence="7">
    <location>
        <begin position="54"/>
        <end position="75"/>
    </location>
</feature>
<feature type="transmembrane region" description="Helical" evidence="7">
    <location>
        <begin position="87"/>
        <end position="109"/>
    </location>
</feature>
<evidence type="ECO:0000256" key="3">
    <source>
        <dbReference type="ARBA" id="ARBA00022679"/>
    </source>
</evidence>
<dbReference type="InterPro" id="IPR017475">
    <property type="entry name" value="EPS_sugar_tfrase"/>
</dbReference>
<dbReference type="Proteomes" id="UP000269352">
    <property type="component" value="Unassembled WGS sequence"/>
</dbReference>
<comment type="caution">
    <text evidence="9">The sequence shown here is derived from an EMBL/GenBank/DDBJ whole genome shotgun (WGS) entry which is preliminary data.</text>
</comment>
<dbReference type="Pfam" id="PF02397">
    <property type="entry name" value="Bac_transf"/>
    <property type="match status" value="1"/>
</dbReference>
<dbReference type="InterPro" id="IPR003362">
    <property type="entry name" value="Bact_transf"/>
</dbReference>
<feature type="domain" description="Bacterial sugar transferase" evidence="8">
    <location>
        <begin position="281"/>
        <end position="464"/>
    </location>
</feature>
<keyword evidence="5 7" id="KW-1133">Transmembrane helix</keyword>
<evidence type="ECO:0000313" key="10">
    <source>
        <dbReference type="Proteomes" id="UP000269352"/>
    </source>
</evidence>
<feature type="transmembrane region" description="Helical" evidence="7">
    <location>
        <begin position="7"/>
        <end position="30"/>
    </location>
</feature>
<evidence type="ECO:0000256" key="5">
    <source>
        <dbReference type="ARBA" id="ARBA00022989"/>
    </source>
</evidence>
<evidence type="ECO:0000256" key="4">
    <source>
        <dbReference type="ARBA" id="ARBA00022692"/>
    </source>
</evidence>
<comment type="subcellular location">
    <subcellularLocation>
        <location evidence="1">Membrane</location>
        <topology evidence="1">Multi-pass membrane protein</topology>
    </subcellularLocation>
</comment>
<dbReference type="PANTHER" id="PTHR30576">
    <property type="entry name" value="COLANIC BIOSYNTHESIS UDP-GLUCOSE LIPID CARRIER TRANSFERASE"/>
    <property type="match status" value="1"/>
</dbReference>
<protein>
    <submittedName>
        <fullName evidence="9">Undecaprenyl-phosphate glucose phosphotransferase</fullName>
    </submittedName>
</protein>
<organism evidence="9 10">
    <name type="scientific">Termititenax aidoneus</name>
    <dbReference type="NCBI Taxonomy" id="2218524"/>
    <lineage>
        <taxon>Bacteria</taxon>
        <taxon>Bacillati</taxon>
        <taxon>Candidatus Margulisiibacteriota</taxon>
        <taxon>Candidatus Termititenacia</taxon>
        <taxon>Candidatus Termititenacales</taxon>
        <taxon>Candidatus Termititenacaceae</taxon>
        <taxon>Candidatus Termititenax</taxon>
    </lineage>
</organism>
<dbReference type="EMBL" id="BGZN01000029">
    <property type="protein sequence ID" value="GBR74094.1"/>
    <property type="molecule type" value="Genomic_DNA"/>
</dbReference>
<gene>
    <name evidence="9" type="primary">wcaJ</name>
    <name evidence="9" type="ORF">NO1_1327</name>
</gene>
<keyword evidence="6 7" id="KW-0472">Membrane</keyword>
<name>A0A388TBC1_TERA1</name>
<dbReference type="Pfam" id="PF13727">
    <property type="entry name" value="CoA_binding_3"/>
    <property type="match status" value="1"/>
</dbReference>
<evidence type="ECO:0000256" key="2">
    <source>
        <dbReference type="ARBA" id="ARBA00006464"/>
    </source>
</evidence>
<dbReference type="NCBIfam" id="TIGR03025">
    <property type="entry name" value="EPS_sugtrans"/>
    <property type="match status" value="1"/>
</dbReference>
<dbReference type="GO" id="GO:0016780">
    <property type="term" value="F:phosphotransferase activity, for other substituted phosphate groups"/>
    <property type="evidence" value="ECO:0007669"/>
    <property type="project" value="TreeGrafter"/>
</dbReference>
<keyword evidence="4 7" id="KW-0812">Transmembrane</keyword>
<keyword evidence="10" id="KW-1185">Reference proteome</keyword>
<evidence type="ECO:0000256" key="6">
    <source>
        <dbReference type="ARBA" id="ARBA00023136"/>
    </source>
</evidence>
<feature type="transmembrane region" description="Helical" evidence="7">
    <location>
        <begin position="286"/>
        <end position="307"/>
    </location>
</feature>
<dbReference type="Gene3D" id="3.40.50.720">
    <property type="entry name" value="NAD(P)-binding Rossmann-like Domain"/>
    <property type="match status" value="1"/>
</dbReference>
<evidence type="ECO:0000256" key="1">
    <source>
        <dbReference type="ARBA" id="ARBA00004141"/>
    </source>
</evidence>
<sequence>MQNFRRLFTCLKILGDLALIVVSFCIGYVLKFKLYWFGIGEITPSANFPDYWEVMIYIEVLWLLAFAFAGLYRYFQGPLARMREITAAAAGVSLGVLEVMAFSFIYTTFPGSRYVLVYSGLSAILLISLYRAILAKIMAILHLRGYANKRAVIIGSSPTAQRIAEKILQYPEYGFKYCGFIADRKPEHIIYPLKKNFIKLGRLKDYAKICKRHKIAAIFADSDILSAEEIYNIVEFCRQRGLYFRYHSEAFSKNIFWEDLDALNLIGLKEQKFSEINRLIKRTADLILVIPALLIACPLMLLIYLGIKITSPGPAIYRQTRLTRGGREFQFLKFRSMPVDSEKGGAVLAVRDQKYRTTRFGYFIRKTSLDELPQLFNVLKGDMSIVGPRPERPVFHHEYLETVPRWNERLAVKGGITGWAQLNGRAELTASPQEKLEYDIYYIANWSLLFDIMVLWRTFWHVLKQKDVY</sequence>
<proteinExistence type="inferred from homology"/>
<dbReference type="GO" id="GO:0016020">
    <property type="term" value="C:membrane"/>
    <property type="evidence" value="ECO:0007669"/>
    <property type="project" value="UniProtKB-SubCell"/>
</dbReference>
<keyword evidence="3" id="KW-0808">Transferase</keyword>
<comment type="similarity">
    <text evidence="2">Belongs to the bacterial sugar transferase family.</text>
</comment>
<evidence type="ECO:0000313" key="9">
    <source>
        <dbReference type="EMBL" id="GBR74094.1"/>
    </source>
</evidence>
<evidence type="ECO:0000259" key="8">
    <source>
        <dbReference type="Pfam" id="PF02397"/>
    </source>
</evidence>